<dbReference type="EC" id="2.3.2.27" evidence="4"/>
<keyword evidence="6" id="KW-0479">Metal-binding</keyword>
<dbReference type="PANTHER" id="PTHR45877:SF2">
    <property type="entry name" value="E3 UBIQUITIN-PROTEIN LIGASE SINA-RELATED"/>
    <property type="match status" value="1"/>
</dbReference>
<dbReference type="PROSITE" id="PS51081">
    <property type="entry name" value="ZF_SIAH"/>
    <property type="match status" value="2"/>
</dbReference>
<dbReference type="EMBL" id="OV121135">
    <property type="protein sequence ID" value="CAH0555514.1"/>
    <property type="molecule type" value="Genomic_DNA"/>
</dbReference>
<dbReference type="GO" id="GO:0031624">
    <property type="term" value="F:ubiquitin conjugating enzyme binding"/>
    <property type="evidence" value="ECO:0007669"/>
    <property type="project" value="TreeGrafter"/>
</dbReference>
<dbReference type="InterPro" id="IPR049548">
    <property type="entry name" value="Sina-like_RING"/>
</dbReference>
<accession>A0A9P0FIZ5</accession>
<evidence type="ECO:0000256" key="10">
    <source>
        <dbReference type="PROSITE-ProRule" id="PRU00455"/>
    </source>
</evidence>
<keyword evidence="9" id="KW-0862">Zinc</keyword>
<dbReference type="Proteomes" id="UP001154078">
    <property type="component" value="Chromosome 4"/>
</dbReference>
<dbReference type="OrthoDB" id="4788989at2759"/>
<evidence type="ECO:0000256" key="2">
    <source>
        <dbReference type="ARBA" id="ARBA00004906"/>
    </source>
</evidence>
<evidence type="ECO:0000256" key="5">
    <source>
        <dbReference type="ARBA" id="ARBA00022679"/>
    </source>
</evidence>
<evidence type="ECO:0000256" key="3">
    <source>
        <dbReference type="ARBA" id="ARBA00009119"/>
    </source>
</evidence>
<organism evidence="12 13">
    <name type="scientific">Brassicogethes aeneus</name>
    <name type="common">Rape pollen beetle</name>
    <name type="synonym">Meligethes aeneus</name>
    <dbReference type="NCBI Taxonomy" id="1431903"/>
    <lineage>
        <taxon>Eukaryota</taxon>
        <taxon>Metazoa</taxon>
        <taxon>Ecdysozoa</taxon>
        <taxon>Arthropoda</taxon>
        <taxon>Hexapoda</taxon>
        <taxon>Insecta</taxon>
        <taxon>Pterygota</taxon>
        <taxon>Neoptera</taxon>
        <taxon>Endopterygota</taxon>
        <taxon>Coleoptera</taxon>
        <taxon>Polyphaga</taxon>
        <taxon>Cucujiformia</taxon>
        <taxon>Nitidulidae</taxon>
        <taxon>Meligethinae</taxon>
        <taxon>Brassicogethes</taxon>
    </lineage>
</organism>
<evidence type="ECO:0000256" key="1">
    <source>
        <dbReference type="ARBA" id="ARBA00000900"/>
    </source>
</evidence>
<dbReference type="FunFam" id="3.30.40.10:FF:000041">
    <property type="entry name" value="E3 ubiquitin-protein ligase SINAT3"/>
    <property type="match status" value="1"/>
</dbReference>
<evidence type="ECO:0000256" key="4">
    <source>
        <dbReference type="ARBA" id="ARBA00012483"/>
    </source>
</evidence>
<dbReference type="GO" id="GO:0005737">
    <property type="term" value="C:cytoplasm"/>
    <property type="evidence" value="ECO:0007669"/>
    <property type="project" value="TreeGrafter"/>
</dbReference>
<comment type="catalytic activity">
    <reaction evidence="1">
        <text>S-ubiquitinyl-[E2 ubiquitin-conjugating enzyme]-L-cysteine + [acceptor protein]-L-lysine = [E2 ubiquitin-conjugating enzyme]-L-cysteine + N(6)-ubiquitinyl-[acceptor protein]-L-lysine.</text>
        <dbReference type="EC" id="2.3.2.27"/>
    </reaction>
</comment>
<dbReference type="InterPro" id="IPR013083">
    <property type="entry name" value="Znf_RING/FYVE/PHD"/>
</dbReference>
<keyword evidence="5" id="KW-0808">Transferase</keyword>
<dbReference type="SUPFAM" id="SSF49599">
    <property type="entry name" value="TRAF domain-like"/>
    <property type="match status" value="2"/>
</dbReference>
<dbReference type="InterPro" id="IPR013010">
    <property type="entry name" value="Znf_SIAH"/>
</dbReference>
<evidence type="ECO:0000313" key="13">
    <source>
        <dbReference type="Proteomes" id="UP001154078"/>
    </source>
</evidence>
<evidence type="ECO:0000256" key="8">
    <source>
        <dbReference type="ARBA" id="ARBA00022786"/>
    </source>
</evidence>
<dbReference type="PANTHER" id="PTHR45877">
    <property type="entry name" value="E3 UBIQUITIN-PROTEIN LIGASE SIAH2"/>
    <property type="match status" value="1"/>
</dbReference>
<evidence type="ECO:0000256" key="6">
    <source>
        <dbReference type="ARBA" id="ARBA00022723"/>
    </source>
</evidence>
<comment type="pathway">
    <text evidence="2">Protein modification; protein ubiquitination.</text>
</comment>
<dbReference type="Gene3D" id="3.30.40.10">
    <property type="entry name" value="Zinc/RING finger domain, C3HC4 (zinc finger)"/>
    <property type="match status" value="2"/>
</dbReference>
<dbReference type="Pfam" id="PF21362">
    <property type="entry name" value="Sina_RING"/>
    <property type="match status" value="1"/>
</dbReference>
<name>A0A9P0FIZ5_BRAAE</name>
<sequence length="488" mass="56257">MANDVPTNLNDNLLKEKIFNCKICDELCISDIFFIIGKGNVCSKCYEKCEDKSRAELNSAHIFVMSHLILPCKYESKGCIKKLTCKNYGKHVNVCEYKVKPCPMVNNKGCTWNGTNFEIADHFAEDHKDHVVKGENSIFKVDTSLSEQFNIKLLIDDHKNCILKTAIIDNKYYYAINPTVQLEEYVEYPVKHISKVTQNYIRTVGTLTKLNSIYKESNMNKNPNATEVINLESLKHFADENNTIVNEFNLNPNDIEEKTLELLKCPGCKKKLRPPIYLCANGHSICILCHDKEKECPTCNGEWTNTRNSVVEDLIKNLKYPCQYKEFGCKEFGSEPEVSKHEESCPLHIYKCPMETCNESGNYKFIVEHLNSAHEDMELTSNLLFSYSMQRNEKWTLFNSKIFKITYYLTKGSYFFMNWIAELVCSNEDPSSYIYTVEIVKAQEEWPLIKSAACLKTGNFPERNKDMSLKYADSTKFNVSLKKKKPAN</sequence>
<protein>
    <recommendedName>
        <fullName evidence="4">RING-type E3 ubiquitin transferase</fullName>
        <ecNumber evidence="4">2.3.2.27</ecNumber>
    </recommendedName>
</protein>
<dbReference type="Pfam" id="PF21361">
    <property type="entry name" value="Sina_ZnF"/>
    <property type="match status" value="2"/>
</dbReference>
<dbReference type="InterPro" id="IPR004162">
    <property type="entry name" value="SINA-like_animal"/>
</dbReference>
<dbReference type="GO" id="GO:0061630">
    <property type="term" value="F:ubiquitin protein ligase activity"/>
    <property type="evidence" value="ECO:0007669"/>
    <property type="project" value="UniProtKB-EC"/>
</dbReference>
<dbReference type="AlphaFoldDB" id="A0A9P0FIZ5"/>
<keyword evidence="13" id="KW-1185">Reference proteome</keyword>
<dbReference type="GO" id="GO:0043161">
    <property type="term" value="P:proteasome-mediated ubiquitin-dependent protein catabolic process"/>
    <property type="evidence" value="ECO:0007669"/>
    <property type="project" value="TreeGrafter"/>
</dbReference>
<evidence type="ECO:0000256" key="7">
    <source>
        <dbReference type="ARBA" id="ARBA00022771"/>
    </source>
</evidence>
<keyword evidence="8" id="KW-0833">Ubl conjugation pathway</keyword>
<keyword evidence="7 10" id="KW-0863">Zinc-finger</keyword>
<evidence type="ECO:0000259" key="11">
    <source>
        <dbReference type="PROSITE" id="PS51081"/>
    </source>
</evidence>
<feature type="domain" description="SIAH-type" evidence="11">
    <location>
        <begin position="317"/>
        <end position="375"/>
    </location>
</feature>
<dbReference type="GO" id="GO:0008270">
    <property type="term" value="F:zinc ion binding"/>
    <property type="evidence" value="ECO:0007669"/>
    <property type="project" value="UniProtKB-KW"/>
</dbReference>
<evidence type="ECO:0000313" key="12">
    <source>
        <dbReference type="EMBL" id="CAH0555514.1"/>
    </source>
</evidence>
<proteinExistence type="inferred from homology"/>
<reference evidence="12" key="1">
    <citation type="submission" date="2021-12" db="EMBL/GenBank/DDBJ databases">
        <authorList>
            <person name="King R."/>
        </authorList>
    </citation>
    <scope>NUCLEOTIDE SEQUENCE</scope>
</reference>
<feature type="domain" description="SIAH-type" evidence="11">
    <location>
        <begin position="67"/>
        <end position="128"/>
    </location>
</feature>
<gene>
    <name evidence="12" type="ORF">MELIAE_LOCUS6870</name>
</gene>
<comment type="similarity">
    <text evidence="3">Belongs to the SINA (Seven in absentia) family.</text>
</comment>
<evidence type="ECO:0000256" key="9">
    <source>
        <dbReference type="ARBA" id="ARBA00022833"/>
    </source>
</evidence>